<dbReference type="RefSeq" id="WP_007791011.1">
    <property type="nucleotide sequence ID" value="NZ_ADGQ01000071.1"/>
</dbReference>
<keyword evidence="8" id="KW-1185">Reference proteome</keyword>
<dbReference type="PANTHER" id="PTHR37693">
    <property type="entry name" value="PHOSPHATIDYLGLYCEROL LYSYLTRANSFERASE"/>
    <property type="match status" value="1"/>
</dbReference>
<evidence type="ECO:0000256" key="6">
    <source>
        <dbReference type="RuleBase" id="RU363042"/>
    </source>
</evidence>
<reference evidence="7 8" key="1">
    <citation type="submission" date="2010-08" db="EMBL/GenBank/DDBJ databases">
        <authorList>
            <person name="Harkins D.M."/>
            <person name="Madupu R."/>
            <person name="Durkin A.S."/>
            <person name="Torralba M."/>
            <person name="Methe B."/>
            <person name="Sutton G.G."/>
            <person name="Nelson K.E."/>
        </authorList>
    </citation>
    <scope>NUCLEOTIDE SEQUENCE [LARGE SCALE GENOMIC DNA]</scope>
    <source>
        <strain evidence="7 8">DSM 17678</strain>
    </source>
</reference>
<dbReference type="EMBL" id="ADGQ01000071">
    <property type="protein sequence ID" value="EFM64049.1"/>
    <property type="molecule type" value="Genomic_DNA"/>
</dbReference>
<proteinExistence type="inferred from homology"/>
<dbReference type="Proteomes" id="UP000003244">
    <property type="component" value="Unassembled WGS sequence"/>
</dbReference>
<feature type="transmembrane region" description="Helical" evidence="6">
    <location>
        <begin position="231"/>
        <end position="254"/>
    </location>
</feature>
<evidence type="ECO:0000256" key="2">
    <source>
        <dbReference type="ARBA" id="ARBA00022475"/>
    </source>
</evidence>
<feature type="transmembrane region" description="Helical" evidence="6">
    <location>
        <begin position="12"/>
        <end position="29"/>
    </location>
</feature>
<organism evidence="7 8">
    <name type="scientific">Peptostreptococcus stomatis DSM 17678</name>
    <dbReference type="NCBI Taxonomy" id="596315"/>
    <lineage>
        <taxon>Bacteria</taxon>
        <taxon>Bacillati</taxon>
        <taxon>Bacillota</taxon>
        <taxon>Clostridia</taxon>
        <taxon>Peptostreptococcales</taxon>
        <taxon>Peptostreptococcaceae</taxon>
        <taxon>Peptostreptococcus</taxon>
    </lineage>
</organism>
<dbReference type="Pfam" id="PF03706">
    <property type="entry name" value="LPG_synthase_TM"/>
    <property type="match status" value="1"/>
</dbReference>
<sequence length="347" mass="38353">MEGLKNKKSQFIGITIMVVLMVFTISQVLKGESVDSIMRALRSVKPIYILVGIGMMLVYASFEGINIWLIVKGLKQKTSIFKCIGYGFVGFYFSSITPSASGGQPAQVYFMKKDGISVTSSSLTLMLILFTHQLGVVIYALIGVLLNTNIGGSQLANTLLLAFGFITNALLLIGIIMLVYWPKLVFKILNFFGLLLHRTRIIKNREKIEKKISSSVEEYERGAIYMRNNSILILKVTLLTVVQISLLYAVPYVIYKGFGLSGYSVMDLILMQAILNIAVSSLPLPGGVGASESLFLGMFSVFYGKKLLIPGMLLTRISNFYSVLVISGIISLVMYLWPSKNQVVEDI</sequence>
<feature type="transmembrane region" description="Helical" evidence="6">
    <location>
        <begin position="83"/>
        <end position="103"/>
    </location>
</feature>
<protein>
    <recommendedName>
        <fullName evidence="6">Phosphatidylglycerol lysyltransferase</fullName>
        <ecNumber evidence="6">2.3.2.3</ecNumber>
    </recommendedName>
    <alternativeName>
        <fullName evidence="6">Lysylphosphatidylglycerol synthase</fullName>
    </alternativeName>
</protein>
<dbReference type="OrthoDB" id="9810654at2"/>
<feature type="transmembrane region" description="Helical" evidence="6">
    <location>
        <begin position="320"/>
        <end position="337"/>
    </location>
</feature>
<evidence type="ECO:0000313" key="7">
    <source>
        <dbReference type="EMBL" id="EFM64049.1"/>
    </source>
</evidence>
<name>E0E523_9FIRM</name>
<keyword evidence="6" id="KW-0808">Transferase</keyword>
<feature type="transmembrane region" description="Helical" evidence="6">
    <location>
        <begin position="158"/>
        <end position="178"/>
    </location>
</feature>
<dbReference type="GO" id="GO:0050071">
    <property type="term" value="F:phosphatidylglycerol lysyltransferase activity"/>
    <property type="evidence" value="ECO:0007669"/>
    <property type="project" value="UniProtKB-EC"/>
</dbReference>
<dbReference type="AlphaFoldDB" id="E0E523"/>
<feature type="transmembrane region" description="Helical" evidence="6">
    <location>
        <begin position="184"/>
        <end position="201"/>
    </location>
</feature>
<dbReference type="EC" id="2.3.2.3" evidence="6"/>
<evidence type="ECO:0000313" key="8">
    <source>
        <dbReference type="Proteomes" id="UP000003244"/>
    </source>
</evidence>
<comment type="catalytic activity">
    <reaction evidence="6">
        <text>L-lysyl-tRNA(Lys) + a 1,2-diacyl-sn-glycero-3-phospho-(1'-sn-glycerol) = a 1,2-diacyl-sn-glycero-3-phospho-1'-(3'-O-L-lysyl)-sn-glycerol + tRNA(Lys)</text>
        <dbReference type="Rhea" id="RHEA:10668"/>
        <dbReference type="Rhea" id="RHEA-COMP:9696"/>
        <dbReference type="Rhea" id="RHEA-COMP:9697"/>
        <dbReference type="ChEBI" id="CHEBI:64716"/>
        <dbReference type="ChEBI" id="CHEBI:75792"/>
        <dbReference type="ChEBI" id="CHEBI:78442"/>
        <dbReference type="ChEBI" id="CHEBI:78529"/>
        <dbReference type="EC" id="2.3.2.3"/>
    </reaction>
</comment>
<keyword evidence="6" id="KW-0443">Lipid metabolism</keyword>
<keyword evidence="2" id="KW-1003">Cell membrane</keyword>
<dbReference type="GO" id="GO:0005886">
    <property type="term" value="C:plasma membrane"/>
    <property type="evidence" value="ECO:0007669"/>
    <property type="project" value="UniProtKB-SubCell"/>
</dbReference>
<comment type="similarity">
    <text evidence="6">Belongs to the LPG synthase family.</text>
</comment>
<dbReference type="STRING" id="596315.HMPREF0634_0918"/>
<dbReference type="InterPro" id="IPR022791">
    <property type="entry name" value="L-PG_synthase/AglD"/>
</dbReference>
<dbReference type="PANTHER" id="PTHR37693:SF1">
    <property type="entry name" value="INTEGRAL MEMBRANE PROTEIN"/>
    <property type="match status" value="1"/>
</dbReference>
<feature type="transmembrane region" description="Helical" evidence="6">
    <location>
        <begin position="123"/>
        <end position="146"/>
    </location>
</feature>
<evidence type="ECO:0000256" key="5">
    <source>
        <dbReference type="ARBA" id="ARBA00023136"/>
    </source>
</evidence>
<dbReference type="GO" id="GO:0046677">
    <property type="term" value="P:response to antibiotic"/>
    <property type="evidence" value="ECO:0007669"/>
    <property type="project" value="UniProtKB-KW"/>
</dbReference>
<gene>
    <name evidence="6" type="primary">mprF</name>
    <name evidence="7" type="ORF">HMPREF0634_0918</name>
</gene>
<comment type="caution">
    <text evidence="7">The sequence shown here is derived from an EMBL/GenBank/DDBJ whole genome shotgun (WGS) entry which is preliminary data.</text>
</comment>
<dbReference type="GeneID" id="84801397"/>
<dbReference type="eggNOG" id="COG0392">
    <property type="taxonomic scope" value="Bacteria"/>
</dbReference>
<comment type="function">
    <text evidence="6">Catalyzes the transfer of a lysyl group from L-lysyl-tRNA(Lys) to membrane-bound phosphatidylglycerol (PG), which produces lysylphosphatidylglycerol (LPG), a major component of the bacterial membrane with a positive net charge. LPG synthesis contributes to bacterial virulence as it is involved in the resistance mechanism against cationic antimicrobial peptides (CAMP) produces by the host's immune system (defensins, cathelicidins) and by the competing microorganisms.</text>
</comment>
<feature type="transmembrane region" description="Helical" evidence="6">
    <location>
        <begin position="49"/>
        <end position="71"/>
    </location>
</feature>
<dbReference type="GO" id="GO:0006629">
    <property type="term" value="P:lipid metabolic process"/>
    <property type="evidence" value="ECO:0007669"/>
    <property type="project" value="UniProtKB-KW"/>
</dbReference>
<evidence type="ECO:0000256" key="4">
    <source>
        <dbReference type="ARBA" id="ARBA00022989"/>
    </source>
</evidence>
<comment type="subcellular location">
    <subcellularLocation>
        <location evidence="1 6">Cell membrane</location>
        <topology evidence="1 6">Multi-pass membrane protein</topology>
    </subcellularLocation>
</comment>
<keyword evidence="3 6" id="KW-0812">Transmembrane</keyword>
<evidence type="ECO:0000256" key="1">
    <source>
        <dbReference type="ARBA" id="ARBA00004651"/>
    </source>
</evidence>
<keyword evidence="5 6" id="KW-0472">Membrane</keyword>
<dbReference type="NCBIfam" id="TIGR00374">
    <property type="entry name" value="flippase-like domain"/>
    <property type="match status" value="1"/>
</dbReference>
<keyword evidence="4 6" id="KW-1133">Transmembrane helix</keyword>
<keyword evidence="6" id="KW-0046">Antibiotic resistance</keyword>
<evidence type="ECO:0000256" key="3">
    <source>
        <dbReference type="ARBA" id="ARBA00022692"/>
    </source>
</evidence>
<accession>E0E523</accession>